<name>A0A9D4V398_ADICA</name>
<evidence type="ECO:0000313" key="2">
    <source>
        <dbReference type="EMBL" id="KAI5078680.1"/>
    </source>
</evidence>
<sequence length="262" mass="30009">MIEELYGTSPDDFISIVDVVFRGKPVVTRVLHGIPGASDFHGWFSNCPFRIDALTYNDEDDEQAFASGTVISEDLPLVVSIEKERKEGRFWKALRDDIRVSWIVVNKRTKQMANLSSWRPLCGQRHWPSDKHFLVRFGSILPAHPLLSRKVVQCNVVLKCKLLTNCSLTEARKSALVITELSLQLEDMAGAHLNGRHSVLALMEALSCRKSMNHNEVLKSYRQYIRVQSELKEEKLKSEGWIDTICIIWGIISFVSFFCYMF</sequence>
<keyword evidence="1" id="KW-1133">Transmembrane helix</keyword>
<dbReference type="PANTHER" id="PTHR33736:SF12">
    <property type="entry name" value="F-BOX DOMAIN-CONTAINING PROTEIN"/>
    <property type="match status" value="1"/>
</dbReference>
<dbReference type="AlphaFoldDB" id="A0A9D4V398"/>
<keyword evidence="1" id="KW-0812">Transmembrane</keyword>
<dbReference type="OrthoDB" id="1907273at2759"/>
<comment type="caution">
    <text evidence="2">The sequence shown here is derived from an EMBL/GenBank/DDBJ whole genome shotgun (WGS) entry which is preliminary data.</text>
</comment>
<evidence type="ECO:0000313" key="3">
    <source>
        <dbReference type="Proteomes" id="UP000886520"/>
    </source>
</evidence>
<keyword evidence="3" id="KW-1185">Reference proteome</keyword>
<proteinExistence type="predicted"/>
<evidence type="ECO:0000256" key="1">
    <source>
        <dbReference type="SAM" id="Phobius"/>
    </source>
</evidence>
<accession>A0A9D4V398</accession>
<organism evidence="2 3">
    <name type="scientific">Adiantum capillus-veneris</name>
    <name type="common">Maidenhair fern</name>
    <dbReference type="NCBI Taxonomy" id="13818"/>
    <lineage>
        <taxon>Eukaryota</taxon>
        <taxon>Viridiplantae</taxon>
        <taxon>Streptophyta</taxon>
        <taxon>Embryophyta</taxon>
        <taxon>Tracheophyta</taxon>
        <taxon>Polypodiopsida</taxon>
        <taxon>Polypodiidae</taxon>
        <taxon>Polypodiales</taxon>
        <taxon>Pteridineae</taxon>
        <taxon>Pteridaceae</taxon>
        <taxon>Vittarioideae</taxon>
        <taxon>Adiantum</taxon>
    </lineage>
</organism>
<feature type="transmembrane region" description="Helical" evidence="1">
    <location>
        <begin position="241"/>
        <end position="261"/>
    </location>
</feature>
<dbReference type="InterPro" id="IPR045283">
    <property type="entry name" value="AT3G44326-like"/>
</dbReference>
<gene>
    <name evidence="2" type="ORF">GOP47_0006351</name>
</gene>
<dbReference type="EMBL" id="JABFUD020000006">
    <property type="protein sequence ID" value="KAI5078680.1"/>
    <property type="molecule type" value="Genomic_DNA"/>
</dbReference>
<protein>
    <submittedName>
        <fullName evidence="2">Uncharacterized protein</fullName>
    </submittedName>
</protein>
<keyword evidence="1" id="KW-0472">Membrane</keyword>
<reference evidence="2" key="1">
    <citation type="submission" date="2021-01" db="EMBL/GenBank/DDBJ databases">
        <title>Adiantum capillus-veneris genome.</title>
        <authorList>
            <person name="Fang Y."/>
            <person name="Liao Q."/>
        </authorList>
    </citation>
    <scope>NUCLEOTIDE SEQUENCE</scope>
    <source>
        <strain evidence="2">H3</strain>
        <tissue evidence="2">Leaf</tissue>
    </source>
</reference>
<dbReference type="Proteomes" id="UP000886520">
    <property type="component" value="Chromosome 6"/>
</dbReference>
<dbReference type="PANTHER" id="PTHR33736">
    <property type="entry name" value="F-BOX PROTEIN-RELATED"/>
    <property type="match status" value="1"/>
</dbReference>